<protein>
    <submittedName>
        <fullName evidence="2">Uncharacterized protein</fullName>
    </submittedName>
</protein>
<dbReference type="EMBL" id="BJYZ01000046">
    <property type="protein sequence ID" value="GEO42623.1"/>
    <property type="molecule type" value="Genomic_DNA"/>
</dbReference>
<evidence type="ECO:0000256" key="1">
    <source>
        <dbReference type="SAM" id="MobiDB-lite"/>
    </source>
</evidence>
<evidence type="ECO:0000313" key="3">
    <source>
        <dbReference type="Proteomes" id="UP000321523"/>
    </source>
</evidence>
<dbReference type="AlphaFoldDB" id="A0A512E1L7"/>
<evidence type="ECO:0000313" key="2">
    <source>
        <dbReference type="EMBL" id="GEO42623.1"/>
    </source>
</evidence>
<feature type="compositionally biased region" description="Pro residues" evidence="1">
    <location>
        <begin position="68"/>
        <end position="86"/>
    </location>
</feature>
<keyword evidence="3" id="KW-1185">Reference proteome</keyword>
<dbReference type="RefSeq" id="WP_186818111.1">
    <property type="nucleotide sequence ID" value="NZ_BJYZ01000046.1"/>
</dbReference>
<name>A0A512E1L7_9PROT</name>
<sequence length="94" mass="10173">MSAVHAFLLLVQLGGTVLPVADRDIPYFQKNPAIMRETLRKCHQDYRLAQTPECQNAEAAATRGLGKPLPPDFSPDNPPEAPPPPTQKGGDRAA</sequence>
<accession>A0A512E1L7</accession>
<organism evidence="2 3">
    <name type="scientific">Skermanella aerolata</name>
    <dbReference type="NCBI Taxonomy" id="393310"/>
    <lineage>
        <taxon>Bacteria</taxon>
        <taxon>Pseudomonadati</taxon>
        <taxon>Pseudomonadota</taxon>
        <taxon>Alphaproteobacteria</taxon>
        <taxon>Rhodospirillales</taxon>
        <taxon>Azospirillaceae</taxon>
        <taxon>Skermanella</taxon>
    </lineage>
</organism>
<reference evidence="2 3" key="1">
    <citation type="submission" date="2019-07" db="EMBL/GenBank/DDBJ databases">
        <title>Whole genome shotgun sequence of Skermanella aerolata NBRC 106429.</title>
        <authorList>
            <person name="Hosoyama A."/>
            <person name="Uohara A."/>
            <person name="Ohji S."/>
            <person name="Ichikawa N."/>
        </authorList>
    </citation>
    <scope>NUCLEOTIDE SEQUENCE [LARGE SCALE GENOMIC DNA]</scope>
    <source>
        <strain evidence="2 3">NBRC 106429</strain>
    </source>
</reference>
<comment type="caution">
    <text evidence="2">The sequence shown here is derived from an EMBL/GenBank/DDBJ whole genome shotgun (WGS) entry which is preliminary data.</text>
</comment>
<gene>
    <name evidence="2" type="ORF">SAE02_67710</name>
</gene>
<dbReference type="Proteomes" id="UP000321523">
    <property type="component" value="Unassembled WGS sequence"/>
</dbReference>
<proteinExistence type="predicted"/>
<feature type="region of interest" description="Disordered" evidence="1">
    <location>
        <begin position="57"/>
        <end position="94"/>
    </location>
</feature>